<dbReference type="Proteomes" id="UP000186817">
    <property type="component" value="Unassembled WGS sequence"/>
</dbReference>
<evidence type="ECO:0000313" key="2">
    <source>
        <dbReference type="EMBL" id="OLP77653.1"/>
    </source>
</evidence>
<dbReference type="AlphaFoldDB" id="A0A1Q9C402"/>
<dbReference type="PANTHER" id="PTHR47027">
    <property type="entry name" value="REVERSE TRANSCRIPTASE DOMAIN-CONTAINING PROTEIN"/>
    <property type="match status" value="1"/>
</dbReference>
<keyword evidence="3" id="KW-1185">Reference proteome</keyword>
<feature type="domain" description="Reverse transcriptase" evidence="1">
    <location>
        <begin position="1"/>
        <end position="298"/>
    </location>
</feature>
<dbReference type="PROSITE" id="PS50878">
    <property type="entry name" value="RT_POL"/>
    <property type="match status" value="1"/>
</dbReference>
<protein>
    <submittedName>
        <fullName evidence="2">LINE-1 retrotransposable element ORF2 protein</fullName>
    </submittedName>
</protein>
<dbReference type="InterPro" id="IPR043502">
    <property type="entry name" value="DNA/RNA_pol_sf"/>
</dbReference>
<dbReference type="EMBL" id="LSRX01001732">
    <property type="protein sequence ID" value="OLP77653.1"/>
    <property type="molecule type" value="Genomic_DNA"/>
</dbReference>
<gene>
    <name evidence="2" type="primary">Pol</name>
    <name evidence="2" type="ORF">AK812_SmicGene42258</name>
</gene>
<organism evidence="2 3">
    <name type="scientific">Symbiodinium microadriaticum</name>
    <name type="common">Dinoflagellate</name>
    <name type="synonym">Zooxanthella microadriatica</name>
    <dbReference type="NCBI Taxonomy" id="2951"/>
    <lineage>
        <taxon>Eukaryota</taxon>
        <taxon>Sar</taxon>
        <taxon>Alveolata</taxon>
        <taxon>Dinophyceae</taxon>
        <taxon>Suessiales</taxon>
        <taxon>Symbiodiniaceae</taxon>
        <taxon>Symbiodinium</taxon>
    </lineage>
</organism>
<proteinExistence type="predicted"/>
<dbReference type="InterPro" id="IPR000477">
    <property type="entry name" value="RT_dom"/>
</dbReference>
<dbReference type="OrthoDB" id="447354at2759"/>
<comment type="caution">
    <text evidence="2">The sequence shown here is derived from an EMBL/GenBank/DDBJ whole genome shotgun (WGS) entry which is preliminary data.</text>
</comment>
<reference evidence="2 3" key="1">
    <citation type="submission" date="2016-02" db="EMBL/GenBank/DDBJ databases">
        <title>Genome analysis of coral dinoflagellate symbionts highlights evolutionary adaptations to a symbiotic lifestyle.</title>
        <authorList>
            <person name="Aranda M."/>
            <person name="Li Y."/>
            <person name="Liew Y.J."/>
            <person name="Baumgarten S."/>
            <person name="Simakov O."/>
            <person name="Wilson M."/>
            <person name="Piel J."/>
            <person name="Ashoor H."/>
            <person name="Bougouffa S."/>
            <person name="Bajic V.B."/>
            <person name="Ryu T."/>
            <person name="Ravasi T."/>
            <person name="Bayer T."/>
            <person name="Micklem G."/>
            <person name="Kim H."/>
            <person name="Bhak J."/>
            <person name="Lajeunesse T.C."/>
            <person name="Voolstra C.R."/>
        </authorList>
    </citation>
    <scope>NUCLEOTIDE SEQUENCE [LARGE SCALE GENOMIC DNA]</scope>
    <source>
        <strain evidence="2 3">CCMP2467</strain>
    </source>
</reference>
<name>A0A1Q9C402_SYMMI</name>
<accession>A0A1Q9C402</accession>
<dbReference type="SUPFAM" id="SSF56672">
    <property type="entry name" value="DNA/RNA polymerases"/>
    <property type="match status" value="1"/>
</dbReference>
<evidence type="ECO:0000259" key="1">
    <source>
        <dbReference type="PROSITE" id="PS50878"/>
    </source>
</evidence>
<sequence>MRDHTAIRSLEGHLLSQQQQFEAIREHFREAYARSEAYEAPAGRDAFQLSLTEIELAISTLKTGKAVPGRSLPAELWKLCQLEFSQFLHGILQRGRQVAGVCGGAMVSLDLSRAFDQLPRWALQAALEHAQVDGPVIQAIIAVHERCSYTIRHGKHTDSIPMRKGVRQGCTLSPSLYAIFTIWVYDRLSSITSAEWASACVTLFADDSHLSWLVRSAEDLEFVCTCTRRTIELFQSVGMQINVSKSRIVLRVRGSRAKRWLRLHEQRTAQGPVVSVGTPQRPIHLPRARTMIYLGIVASYENFELQTCRHRLAIAMQTKHRLIKVLHSADLSLKHRLRLYVACVRSTMLYGQHAVGVTTSVLHRLDAADSRALRAISKSPSFLTRESTSALRRRLEAPSPTEALVKLLKGRIHNCKDVDSCRTACNSACATDARSSSPAILRKYQLGKRGLKNYWALLQMRAYVLDVLQAVVAGVGNCQAQMAATRRSSCGMLRMYLRMHQPNVLFDARPSHDDPLSAQDTVVAKGDPVRVKRQRLLPATSERTLESYVLNETLNW</sequence>
<dbReference type="PANTHER" id="PTHR47027:SF20">
    <property type="entry name" value="REVERSE TRANSCRIPTASE-LIKE PROTEIN WITH RNA-DIRECTED DNA POLYMERASE DOMAIN"/>
    <property type="match status" value="1"/>
</dbReference>
<evidence type="ECO:0000313" key="3">
    <source>
        <dbReference type="Proteomes" id="UP000186817"/>
    </source>
</evidence>
<dbReference type="Pfam" id="PF00078">
    <property type="entry name" value="RVT_1"/>
    <property type="match status" value="1"/>
</dbReference>